<sequence>MVVEEWAEWVPLSAQDSAVEEIFTRYDTKLLCRSKLDKQISGGSRHRH</sequence>
<dbReference type="RefSeq" id="XP_018249368.1">
    <property type="nucleotide sequence ID" value="XM_018400775.1"/>
</dbReference>
<reference evidence="1" key="2">
    <citation type="journal article" date="2010" name="Nature">
        <title>Comparative genomics reveals mobile pathogenicity chromosomes in Fusarium.</title>
        <authorList>
            <person name="Ma L.J."/>
            <person name="van der Does H.C."/>
            <person name="Borkovich K.A."/>
            <person name="Coleman J.J."/>
            <person name="Daboussi M.J."/>
            <person name="Di Pietro A."/>
            <person name="Dufresne M."/>
            <person name="Freitag M."/>
            <person name="Grabherr M."/>
            <person name="Henrissat B."/>
            <person name="Houterman P.M."/>
            <person name="Kang S."/>
            <person name="Shim W.B."/>
            <person name="Woloshuk C."/>
            <person name="Xie X."/>
            <person name="Xu J.R."/>
            <person name="Antoniw J."/>
            <person name="Baker S.E."/>
            <person name="Bluhm B.H."/>
            <person name="Breakspear A."/>
            <person name="Brown D.W."/>
            <person name="Butchko R.A."/>
            <person name="Chapman S."/>
            <person name="Coulson R."/>
            <person name="Coutinho P.M."/>
            <person name="Danchin E.G."/>
            <person name="Diener A."/>
            <person name="Gale L.R."/>
            <person name="Gardiner D.M."/>
            <person name="Goff S."/>
            <person name="Hammond-Kosack K.E."/>
            <person name="Hilburn K."/>
            <person name="Hua-Van A."/>
            <person name="Jonkers W."/>
            <person name="Kazan K."/>
            <person name="Kodira C.D."/>
            <person name="Koehrsen M."/>
            <person name="Kumar L."/>
            <person name="Lee Y.H."/>
            <person name="Li L."/>
            <person name="Manners J.M."/>
            <person name="Miranda-Saavedra D."/>
            <person name="Mukherjee M."/>
            <person name="Park G."/>
            <person name="Park J."/>
            <person name="Park S.Y."/>
            <person name="Proctor R.H."/>
            <person name="Regev A."/>
            <person name="Ruiz-Roldan M.C."/>
            <person name="Sain D."/>
            <person name="Sakthikumar S."/>
            <person name="Sykes S."/>
            <person name="Schwartz D.C."/>
            <person name="Turgeon B.G."/>
            <person name="Wapinski I."/>
            <person name="Yoder O."/>
            <person name="Young S."/>
            <person name="Zeng Q."/>
            <person name="Zhou S."/>
            <person name="Galagan J."/>
            <person name="Cuomo C.A."/>
            <person name="Kistler H.C."/>
            <person name="Rep M."/>
        </authorList>
    </citation>
    <scope>NUCLEOTIDE SEQUENCE [LARGE SCALE GENOMIC DNA]</scope>
    <source>
        <strain evidence="1">4287</strain>
    </source>
</reference>
<dbReference type="EMBL" id="DS231709">
    <property type="protein sequence ID" value="KNB11323.1"/>
    <property type="molecule type" value="Genomic_DNA"/>
</dbReference>
<evidence type="ECO:0000313" key="1">
    <source>
        <dbReference type="EMBL" id="KNB11323.1"/>
    </source>
</evidence>
<dbReference type="AlphaFoldDB" id="A0A0J9VJU9"/>
<evidence type="ECO:0000313" key="2">
    <source>
        <dbReference type="Proteomes" id="UP000009097"/>
    </source>
</evidence>
<reference evidence="1" key="1">
    <citation type="submission" date="2007-04" db="EMBL/GenBank/DDBJ databases">
        <authorList>
            <consortium name="The Broad Institute Genome Sequencing Platform"/>
            <person name="Birren B."/>
            <person name="Lander E."/>
            <person name="Galagan J."/>
            <person name="Nusbaum C."/>
            <person name="Devon K."/>
            <person name="Ma L.-J."/>
            <person name="Jaffe D."/>
            <person name="Butler J."/>
            <person name="Alvarez P."/>
            <person name="Gnerre S."/>
            <person name="Grabherr M."/>
            <person name="Kleber M."/>
            <person name="Mauceli E."/>
            <person name="Brockman W."/>
            <person name="MacCallum I.A."/>
            <person name="Young S."/>
            <person name="LaButti K."/>
            <person name="DeCaprio D."/>
            <person name="Crawford M."/>
            <person name="Koehrsen M."/>
            <person name="Engels R."/>
            <person name="Montgomery P."/>
            <person name="Pearson M."/>
            <person name="Howarth C."/>
            <person name="Larson L."/>
            <person name="White J."/>
            <person name="O'Leary S."/>
            <person name="Kodira C."/>
            <person name="Zeng Q."/>
            <person name="Yandava C."/>
            <person name="Alvarado L."/>
            <person name="Kistler C."/>
            <person name="Shim W.-B."/>
            <person name="Kang S."/>
            <person name="Woloshuk C."/>
        </authorList>
    </citation>
    <scope>NUCLEOTIDE SEQUENCE</scope>
    <source>
        <strain evidence="1">4287</strain>
    </source>
</reference>
<protein>
    <submittedName>
        <fullName evidence="1">Uncharacterized protein</fullName>
    </submittedName>
</protein>
<proteinExistence type="predicted"/>
<dbReference type="KEGG" id="fox:FOXG_20494"/>
<dbReference type="GeneID" id="28961200"/>
<dbReference type="VEuPathDB" id="FungiDB:FOXG_20494"/>
<accession>A0A0J9VJU9</accession>
<organism evidence="1 2">
    <name type="scientific">Fusarium oxysporum f. sp. lycopersici (strain 4287 / CBS 123668 / FGSC 9935 / NRRL 34936)</name>
    <name type="common">Fusarium vascular wilt of tomato</name>
    <dbReference type="NCBI Taxonomy" id="426428"/>
    <lineage>
        <taxon>Eukaryota</taxon>
        <taxon>Fungi</taxon>
        <taxon>Dikarya</taxon>
        <taxon>Ascomycota</taxon>
        <taxon>Pezizomycotina</taxon>
        <taxon>Sordariomycetes</taxon>
        <taxon>Hypocreomycetidae</taxon>
        <taxon>Hypocreales</taxon>
        <taxon>Nectriaceae</taxon>
        <taxon>Fusarium</taxon>
        <taxon>Fusarium oxysporum species complex</taxon>
    </lineage>
</organism>
<name>A0A0J9VJU9_FUSO4</name>
<gene>
    <name evidence="1" type="ORF">FOXG_20494</name>
</gene>
<dbReference type="Proteomes" id="UP000009097">
    <property type="component" value="Unassembled WGS sequence"/>
</dbReference>